<comment type="similarity">
    <text evidence="4 14">Belongs to the cytochrome P450 family.</text>
</comment>
<dbReference type="InterPro" id="IPR002401">
    <property type="entry name" value="Cyt_P450_E_grp-I"/>
</dbReference>
<evidence type="ECO:0000256" key="13">
    <source>
        <dbReference type="PIRSR" id="PIRSR602401-1"/>
    </source>
</evidence>
<proteinExistence type="inferred from homology"/>
<name>A0AAW1D661_9HEMI</name>
<comment type="subcellular location">
    <subcellularLocation>
        <location evidence="3">Endoplasmic reticulum membrane</location>
        <topology evidence="3">Peripheral membrane protein</topology>
    </subcellularLocation>
    <subcellularLocation>
        <location evidence="2">Microsome membrane</location>
        <topology evidence="2">Peripheral membrane protein</topology>
    </subcellularLocation>
</comment>
<evidence type="ECO:0000256" key="3">
    <source>
        <dbReference type="ARBA" id="ARBA00004406"/>
    </source>
</evidence>
<keyword evidence="7" id="KW-0256">Endoplasmic reticulum</keyword>
<evidence type="ECO:0000256" key="10">
    <source>
        <dbReference type="ARBA" id="ARBA00023004"/>
    </source>
</evidence>
<keyword evidence="8" id="KW-0492">Microsome</keyword>
<dbReference type="GO" id="GO:0004497">
    <property type="term" value="F:monooxygenase activity"/>
    <property type="evidence" value="ECO:0007669"/>
    <property type="project" value="UniProtKB-KW"/>
</dbReference>
<evidence type="ECO:0000256" key="6">
    <source>
        <dbReference type="ARBA" id="ARBA00022723"/>
    </source>
</evidence>
<dbReference type="InterPro" id="IPR036396">
    <property type="entry name" value="Cyt_P450_sf"/>
</dbReference>
<keyword evidence="5 13" id="KW-0349">Heme</keyword>
<gene>
    <name evidence="15" type="ORF">O3M35_008207</name>
</gene>
<dbReference type="GO" id="GO:0016705">
    <property type="term" value="F:oxidoreductase activity, acting on paired donors, with incorporation or reduction of molecular oxygen"/>
    <property type="evidence" value="ECO:0007669"/>
    <property type="project" value="InterPro"/>
</dbReference>
<dbReference type="PANTHER" id="PTHR24291:SF189">
    <property type="entry name" value="CYTOCHROME P450 4C3-RELATED"/>
    <property type="match status" value="1"/>
</dbReference>
<dbReference type="GO" id="GO:0005506">
    <property type="term" value="F:iron ion binding"/>
    <property type="evidence" value="ECO:0007669"/>
    <property type="project" value="InterPro"/>
</dbReference>
<dbReference type="InterPro" id="IPR001128">
    <property type="entry name" value="Cyt_P450"/>
</dbReference>
<evidence type="ECO:0000256" key="8">
    <source>
        <dbReference type="ARBA" id="ARBA00022848"/>
    </source>
</evidence>
<evidence type="ECO:0000313" key="16">
    <source>
        <dbReference type="Proteomes" id="UP001461498"/>
    </source>
</evidence>
<dbReference type="GO" id="GO:0005789">
    <property type="term" value="C:endoplasmic reticulum membrane"/>
    <property type="evidence" value="ECO:0007669"/>
    <property type="project" value="UniProtKB-SubCell"/>
</dbReference>
<dbReference type="GO" id="GO:0020037">
    <property type="term" value="F:heme binding"/>
    <property type="evidence" value="ECO:0007669"/>
    <property type="project" value="InterPro"/>
</dbReference>
<dbReference type="SUPFAM" id="SSF48264">
    <property type="entry name" value="Cytochrome P450"/>
    <property type="match status" value="1"/>
</dbReference>
<evidence type="ECO:0000256" key="5">
    <source>
        <dbReference type="ARBA" id="ARBA00022617"/>
    </source>
</evidence>
<protein>
    <submittedName>
        <fullName evidence="15">Uncharacterized protein</fullName>
    </submittedName>
</protein>
<feature type="binding site" description="axial binding residue" evidence="13">
    <location>
        <position position="61"/>
    </location>
    <ligand>
        <name>heme</name>
        <dbReference type="ChEBI" id="CHEBI:30413"/>
    </ligand>
    <ligandPart>
        <name>Fe</name>
        <dbReference type="ChEBI" id="CHEBI:18248"/>
    </ligandPart>
</feature>
<dbReference type="Pfam" id="PF00067">
    <property type="entry name" value="p450"/>
    <property type="match status" value="1"/>
</dbReference>
<sequence>MFTDKFLIPSGTTAVIVAYQLHRDPDVFPQPEKFIPERFLERDSTKNPYSYVPFSAGPRNCIGQKFAVMEEKVIVSNIIRNYKITSVDRREDLVLLAELILRPKSGIRMIVERRQ</sequence>
<dbReference type="EMBL" id="JAPXFL010000005">
    <property type="protein sequence ID" value="KAK9506236.1"/>
    <property type="molecule type" value="Genomic_DNA"/>
</dbReference>
<evidence type="ECO:0000256" key="4">
    <source>
        <dbReference type="ARBA" id="ARBA00010617"/>
    </source>
</evidence>
<keyword evidence="9 14" id="KW-0560">Oxidoreductase</keyword>
<dbReference type="PANTHER" id="PTHR24291">
    <property type="entry name" value="CYTOCHROME P450 FAMILY 4"/>
    <property type="match status" value="1"/>
</dbReference>
<accession>A0AAW1D661</accession>
<evidence type="ECO:0000256" key="11">
    <source>
        <dbReference type="ARBA" id="ARBA00023033"/>
    </source>
</evidence>
<evidence type="ECO:0000256" key="1">
    <source>
        <dbReference type="ARBA" id="ARBA00001971"/>
    </source>
</evidence>
<evidence type="ECO:0000256" key="14">
    <source>
        <dbReference type="RuleBase" id="RU000461"/>
    </source>
</evidence>
<dbReference type="InterPro" id="IPR050196">
    <property type="entry name" value="Cytochrome_P450_Monoox"/>
</dbReference>
<comment type="caution">
    <text evidence="15">The sequence shown here is derived from an EMBL/GenBank/DDBJ whole genome shotgun (WGS) entry which is preliminary data.</text>
</comment>
<dbReference type="AlphaFoldDB" id="A0AAW1D661"/>
<dbReference type="InterPro" id="IPR017972">
    <property type="entry name" value="Cyt_P450_CS"/>
</dbReference>
<evidence type="ECO:0000256" key="2">
    <source>
        <dbReference type="ARBA" id="ARBA00004174"/>
    </source>
</evidence>
<evidence type="ECO:0000256" key="9">
    <source>
        <dbReference type="ARBA" id="ARBA00023002"/>
    </source>
</evidence>
<evidence type="ECO:0000256" key="12">
    <source>
        <dbReference type="ARBA" id="ARBA00023136"/>
    </source>
</evidence>
<dbReference type="Proteomes" id="UP001461498">
    <property type="component" value="Unassembled WGS sequence"/>
</dbReference>
<organism evidence="15 16">
    <name type="scientific">Rhynocoris fuscipes</name>
    <dbReference type="NCBI Taxonomy" id="488301"/>
    <lineage>
        <taxon>Eukaryota</taxon>
        <taxon>Metazoa</taxon>
        <taxon>Ecdysozoa</taxon>
        <taxon>Arthropoda</taxon>
        <taxon>Hexapoda</taxon>
        <taxon>Insecta</taxon>
        <taxon>Pterygota</taxon>
        <taxon>Neoptera</taxon>
        <taxon>Paraneoptera</taxon>
        <taxon>Hemiptera</taxon>
        <taxon>Heteroptera</taxon>
        <taxon>Panheteroptera</taxon>
        <taxon>Cimicomorpha</taxon>
        <taxon>Reduviidae</taxon>
        <taxon>Harpactorinae</taxon>
        <taxon>Harpactorini</taxon>
        <taxon>Rhynocoris</taxon>
    </lineage>
</organism>
<keyword evidence="11 14" id="KW-0503">Monooxygenase</keyword>
<dbReference type="PRINTS" id="PR00463">
    <property type="entry name" value="EP450I"/>
</dbReference>
<keyword evidence="16" id="KW-1185">Reference proteome</keyword>
<evidence type="ECO:0000256" key="7">
    <source>
        <dbReference type="ARBA" id="ARBA00022824"/>
    </source>
</evidence>
<dbReference type="Gene3D" id="1.10.630.10">
    <property type="entry name" value="Cytochrome P450"/>
    <property type="match status" value="1"/>
</dbReference>
<keyword evidence="6 13" id="KW-0479">Metal-binding</keyword>
<keyword evidence="12" id="KW-0472">Membrane</keyword>
<evidence type="ECO:0000313" key="15">
    <source>
        <dbReference type="EMBL" id="KAK9506236.1"/>
    </source>
</evidence>
<dbReference type="PROSITE" id="PS00086">
    <property type="entry name" value="CYTOCHROME_P450"/>
    <property type="match status" value="1"/>
</dbReference>
<keyword evidence="10 13" id="KW-0408">Iron</keyword>
<comment type="cofactor">
    <cofactor evidence="1 13">
        <name>heme</name>
        <dbReference type="ChEBI" id="CHEBI:30413"/>
    </cofactor>
</comment>
<reference evidence="15 16" key="1">
    <citation type="submission" date="2022-12" db="EMBL/GenBank/DDBJ databases">
        <title>Chromosome-level genome assembly of true bugs.</title>
        <authorList>
            <person name="Ma L."/>
            <person name="Li H."/>
        </authorList>
    </citation>
    <scope>NUCLEOTIDE SEQUENCE [LARGE SCALE GENOMIC DNA]</scope>
    <source>
        <strain evidence="15">Lab_2022b</strain>
    </source>
</reference>